<keyword evidence="3" id="KW-1185">Reference proteome</keyword>
<dbReference type="KEGG" id="spsw:Sps_01997"/>
<accession>A0A1S6HNQ9</accession>
<dbReference type="EMBL" id="CP014782">
    <property type="protein sequence ID" value="AQS37157.1"/>
    <property type="molecule type" value="Genomic_DNA"/>
</dbReference>
<keyword evidence="1" id="KW-0732">Signal</keyword>
<dbReference type="AlphaFoldDB" id="A0A1S6HNQ9"/>
<feature type="signal peptide" evidence="1">
    <location>
        <begin position="1"/>
        <end position="24"/>
    </location>
</feature>
<protein>
    <recommendedName>
        <fullName evidence="4">DUF2541 family protein</fullName>
    </recommendedName>
</protein>
<dbReference type="OrthoDB" id="6195808at2"/>
<evidence type="ECO:0000256" key="1">
    <source>
        <dbReference type="SAM" id="SignalP"/>
    </source>
</evidence>
<sequence length="142" mass="15367">MKFSMTRILVLALALISFQGLASAEWVKIADKTVDYKTETDTVTPHYSEKSVTHIKLKCTQGSVNLHKVVLKMSDGTSKTVDNLGILTKGLSSRSISVPKGDTKLESIDFTYDSVGSQTMAVAGLSKKGKLDIMGKKPADKD</sequence>
<dbReference type="Proteomes" id="UP000189545">
    <property type="component" value="Chromosome"/>
</dbReference>
<evidence type="ECO:0000313" key="3">
    <source>
        <dbReference type="Proteomes" id="UP000189545"/>
    </source>
</evidence>
<proteinExistence type="predicted"/>
<dbReference type="RefSeq" id="WP_077752360.1">
    <property type="nucleotide sequence ID" value="NZ_CP014782.1"/>
</dbReference>
<feature type="chain" id="PRO_5012322907" description="DUF2541 family protein" evidence="1">
    <location>
        <begin position="25"/>
        <end position="142"/>
    </location>
</feature>
<reference evidence="2 3" key="1">
    <citation type="submission" date="2016-03" db="EMBL/GenBank/DDBJ databases">
        <title>Complete genome sequence of Shewanella psychrophila WP2, a deep sea bacterium isolated from west Pacific sediment.</title>
        <authorList>
            <person name="Xu G."/>
            <person name="Jian H."/>
        </authorList>
    </citation>
    <scope>NUCLEOTIDE SEQUENCE [LARGE SCALE GENOMIC DNA]</scope>
    <source>
        <strain evidence="2 3">WP2</strain>
    </source>
</reference>
<name>A0A1S6HNQ9_9GAMM</name>
<gene>
    <name evidence="2" type="ORF">Sps_01997</name>
</gene>
<evidence type="ECO:0008006" key="4">
    <source>
        <dbReference type="Google" id="ProtNLM"/>
    </source>
</evidence>
<organism evidence="2 3">
    <name type="scientific">Shewanella psychrophila</name>
    <dbReference type="NCBI Taxonomy" id="225848"/>
    <lineage>
        <taxon>Bacteria</taxon>
        <taxon>Pseudomonadati</taxon>
        <taxon>Pseudomonadota</taxon>
        <taxon>Gammaproteobacteria</taxon>
        <taxon>Alteromonadales</taxon>
        <taxon>Shewanellaceae</taxon>
        <taxon>Shewanella</taxon>
    </lineage>
</organism>
<evidence type="ECO:0000313" key="2">
    <source>
        <dbReference type="EMBL" id="AQS37157.1"/>
    </source>
</evidence>